<feature type="transmembrane region" description="Helical" evidence="8">
    <location>
        <begin position="403"/>
        <end position="426"/>
    </location>
</feature>
<keyword evidence="11" id="KW-1185">Reference proteome</keyword>
<name>R0IS60_EXST2</name>
<sequence>MSHTNTITQSPATVRASTNRISHPNIELQPVDQAALRSQARQLGDKTSECIDPVEFLPQPSTTVSVTERWNNPRANIFRTLATLFAFTIMGANDAAYGAIIPYLEEYYDLTYVVVSLVFLSPLGGYVGAALLNNWLHMRFGQRGIAFLGPTCHIAAYVGIALHPPYPVLVVLFIFAGFGNGILDAAWNAWVGNMANANEILGFLHGLYGLGAVLSPLAATSLITKNEWQWYQFYYIMLGGAVMELATSLWAFWPISGRVYRAKNPRTTIGGGSRLRQALKSRVTWVASIFLLGYVGAEVALGGWIVTFMRRERAGSDFESGMVATGFWTGITVGRLILGFITPKLGEKLAIIIYIAAAIICQLMFWLVPSFHVSAVFVALQGFFLGPLFPAIIVAATKVLPPYLHVSAIGFAAAFGGGGGAVLPFGIGSLAQAKGVSVLQPIILAVLAILLFLWMCFPKLEKKMIEGNLLAPRQEPQRKQWVYIDFDLVDAGRRTIRKARGG</sequence>
<dbReference type="GO" id="GO:0012505">
    <property type="term" value="C:endomembrane system"/>
    <property type="evidence" value="ECO:0007669"/>
    <property type="project" value="UniProtKB-SubCell"/>
</dbReference>
<dbReference type="InterPro" id="IPR036259">
    <property type="entry name" value="MFS_trans_sf"/>
</dbReference>
<dbReference type="FunFam" id="1.20.1250.20:FF:000286">
    <property type="entry name" value="MFS efflux transporter"/>
    <property type="match status" value="1"/>
</dbReference>
<feature type="transmembrane region" description="Helical" evidence="8">
    <location>
        <begin position="230"/>
        <end position="253"/>
    </location>
</feature>
<dbReference type="Gene3D" id="1.20.1250.20">
    <property type="entry name" value="MFS general substrate transporter like domains"/>
    <property type="match status" value="2"/>
</dbReference>
<dbReference type="PANTHER" id="PTHR23514:SF3">
    <property type="entry name" value="BYPASS OF STOP CODON PROTEIN 6"/>
    <property type="match status" value="1"/>
</dbReference>
<evidence type="ECO:0000259" key="9">
    <source>
        <dbReference type="PROSITE" id="PS50850"/>
    </source>
</evidence>
<dbReference type="GO" id="GO:0016020">
    <property type="term" value="C:membrane"/>
    <property type="evidence" value="ECO:0007669"/>
    <property type="project" value="TreeGrafter"/>
</dbReference>
<feature type="transmembrane region" description="Helical" evidence="8">
    <location>
        <begin position="203"/>
        <end position="224"/>
    </location>
</feature>
<dbReference type="EMBL" id="KB908570">
    <property type="protein sequence ID" value="EOA87670.1"/>
    <property type="molecule type" value="Genomic_DNA"/>
</dbReference>
<evidence type="ECO:0000256" key="6">
    <source>
        <dbReference type="ARBA" id="ARBA00023136"/>
    </source>
</evidence>
<evidence type="ECO:0000256" key="7">
    <source>
        <dbReference type="SAM" id="MobiDB-lite"/>
    </source>
</evidence>
<dbReference type="GO" id="GO:0022857">
    <property type="term" value="F:transmembrane transporter activity"/>
    <property type="evidence" value="ECO:0007669"/>
    <property type="project" value="InterPro"/>
</dbReference>
<dbReference type="OrthoDB" id="413079at2759"/>
<feature type="transmembrane region" description="Helical" evidence="8">
    <location>
        <begin position="283"/>
        <end position="309"/>
    </location>
</feature>
<keyword evidence="3" id="KW-0813">Transport</keyword>
<feature type="region of interest" description="Disordered" evidence="7">
    <location>
        <begin position="1"/>
        <end position="21"/>
    </location>
</feature>
<dbReference type="Pfam" id="PF07690">
    <property type="entry name" value="MFS_1"/>
    <property type="match status" value="1"/>
</dbReference>
<feature type="transmembrane region" description="Helical" evidence="8">
    <location>
        <begin position="349"/>
        <end position="368"/>
    </location>
</feature>
<dbReference type="eggNOG" id="ENOG502QQA7">
    <property type="taxonomic scope" value="Eukaryota"/>
</dbReference>
<evidence type="ECO:0000256" key="3">
    <source>
        <dbReference type="ARBA" id="ARBA00022448"/>
    </source>
</evidence>
<feature type="domain" description="Major facilitator superfamily (MFS) profile" evidence="9">
    <location>
        <begin position="79"/>
        <end position="463"/>
    </location>
</feature>
<evidence type="ECO:0000256" key="4">
    <source>
        <dbReference type="ARBA" id="ARBA00022692"/>
    </source>
</evidence>
<dbReference type="AlphaFoldDB" id="R0IS60"/>
<dbReference type="FunFam" id="1.20.1250.20:FF:000308">
    <property type="entry name" value="MFS efflux transporter"/>
    <property type="match status" value="1"/>
</dbReference>
<evidence type="ECO:0000313" key="11">
    <source>
        <dbReference type="Proteomes" id="UP000016935"/>
    </source>
</evidence>
<keyword evidence="4 8" id="KW-0812">Transmembrane</keyword>
<dbReference type="SUPFAM" id="SSF103473">
    <property type="entry name" value="MFS general substrate transporter"/>
    <property type="match status" value="1"/>
</dbReference>
<feature type="transmembrane region" description="Helical" evidence="8">
    <location>
        <begin position="321"/>
        <end position="342"/>
    </location>
</feature>
<dbReference type="GeneID" id="19405114"/>
<evidence type="ECO:0000256" key="1">
    <source>
        <dbReference type="ARBA" id="ARBA00004127"/>
    </source>
</evidence>
<dbReference type="RefSeq" id="XP_008024559.1">
    <property type="nucleotide sequence ID" value="XM_008026368.1"/>
</dbReference>
<evidence type="ECO:0000256" key="8">
    <source>
        <dbReference type="SAM" id="Phobius"/>
    </source>
</evidence>
<feature type="transmembrane region" description="Helical" evidence="8">
    <location>
        <begin position="374"/>
        <end position="396"/>
    </location>
</feature>
<reference evidence="10 11" key="2">
    <citation type="journal article" date="2013" name="PLoS Genet.">
        <title>Comparative genome structure, secondary metabolite, and effector coding capacity across Cochliobolus pathogens.</title>
        <authorList>
            <person name="Condon B.J."/>
            <person name="Leng Y."/>
            <person name="Wu D."/>
            <person name="Bushley K.E."/>
            <person name="Ohm R.A."/>
            <person name="Otillar R."/>
            <person name="Martin J."/>
            <person name="Schackwitz W."/>
            <person name="Grimwood J."/>
            <person name="MohdZainudin N."/>
            <person name="Xue C."/>
            <person name="Wang R."/>
            <person name="Manning V.A."/>
            <person name="Dhillon B."/>
            <person name="Tu Z.J."/>
            <person name="Steffenson B.J."/>
            <person name="Salamov A."/>
            <person name="Sun H."/>
            <person name="Lowry S."/>
            <person name="LaButti K."/>
            <person name="Han J."/>
            <person name="Copeland A."/>
            <person name="Lindquist E."/>
            <person name="Barry K."/>
            <person name="Schmutz J."/>
            <person name="Baker S.E."/>
            <person name="Ciuffetti L.M."/>
            <person name="Grigoriev I.V."/>
            <person name="Zhong S."/>
            <person name="Turgeon B.G."/>
        </authorList>
    </citation>
    <scope>NUCLEOTIDE SEQUENCE [LARGE SCALE GENOMIC DNA]</scope>
    <source>
        <strain evidence="11">28A</strain>
    </source>
</reference>
<feature type="transmembrane region" description="Helical" evidence="8">
    <location>
        <begin position="81"/>
        <end position="104"/>
    </location>
</feature>
<keyword evidence="5 8" id="KW-1133">Transmembrane helix</keyword>
<feature type="transmembrane region" description="Helical" evidence="8">
    <location>
        <begin position="168"/>
        <end position="191"/>
    </location>
</feature>
<evidence type="ECO:0000313" key="10">
    <source>
        <dbReference type="EMBL" id="EOA87670.1"/>
    </source>
</evidence>
<dbReference type="InterPro" id="IPR011701">
    <property type="entry name" value="MFS"/>
</dbReference>
<feature type="transmembrane region" description="Helical" evidence="8">
    <location>
        <begin position="110"/>
        <end position="132"/>
    </location>
</feature>
<evidence type="ECO:0000256" key="5">
    <source>
        <dbReference type="ARBA" id="ARBA00022989"/>
    </source>
</evidence>
<reference evidence="10 11" key="1">
    <citation type="journal article" date="2012" name="PLoS Pathog.">
        <title>Diverse lifestyles and strategies of plant pathogenesis encoded in the genomes of eighteen Dothideomycetes fungi.</title>
        <authorList>
            <person name="Ohm R.A."/>
            <person name="Feau N."/>
            <person name="Henrissat B."/>
            <person name="Schoch C.L."/>
            <person name="Horwitz B.A."/>
            <person name="Barry K.W."/>
            <person name="Condon B.J."/>
            <person name="Copeland A.C."/>
            <person name="Dhillon B."/>
            <person name="Glaser F."/>
            <person name="Hesse C.N."/>
            <person name="Kosti I."/>
            <person name="LaButti K."/>
            <person name="Lindquist E.A."/>
            <person name="Lucas S."/>
            <person name="Salamov A.A."/>
            <person name="Bradshaw R.E."/>
            <person name="Ciuffetti L."/>
            <person name="Hamelin R.C."/>
            <person name="Kema G.H.J."/>
            <person name="Lawrence C."/>
            <person name="Scott J.A."/>
            <person name="Spatafora J.W."/>
            <person name="Turgeon B.G."/>
            <person name="de Wit P.J.G.M."/>
            <person name="Zhong S."/>
            <person name="Goodwin S.B."/>
            <person name="Grigoriev I.V."/>
        </authorList>
    </citation>
    <scope>NUCLEOTIDE SEQUENCE [LARGE SCALE GENOMIC DNA]</scope>
    <source>
        <strain evidence="11">28A</strain>
    </source>
</reference>
<gene>
    <name evidence="10" type="ORF">SETTUDRAFT_47148</name>
</gene>
<proteinExistence type="inferred from homology"/>
<comment type="similarity">
    <text evidence="2">Belongs to the major facilitator superfamily.</text>
</comment>
<feature type="transmembrane region" description="Helical" evidence="8">
    <location>
        <begin position="144"/>
        <end position="162"/>
    </location>
</feature>
<accession>R0IS60</accession>
<dbReference type="HOGENOM" id="CLU_021993_0_0_1"/>
<dbReference type="PANTHER" id="PTHR23514">
    <property type="entry name" value="BYPASS OF STOP CODON PROTEIN 6"/>
    <property type="match status" value="1"/>
</dbReference>
<feature type="transmembrane region" description="Helical" evidence="8">
    <location>
        <begin position="438"/>
        <end position="457"/>
    </location>
</feature>
<dbReference type="InterPro" id="IPR051788">
    <property type="entry name" value="MFS_Transporter"/>
</dbReference>
<dbReference type="InterPro" id="IPR020846">
    <property type="entry name" value="MFS_dom"/>
</dbReference>
<evidence type="ECO:0000256" key="2">
    <source>
        <dbReference type="ARBA" id="ARBA00008335"/>
    </source>
</evidence>
<dbReference type="PROSITE" id="PS50850">
    <property type="entry name" value="MFS"/>
    <property type="match status" value="1"/>
</dbReference>
<dbReference type="Proteomes" id="UP000016935">
    <property type="component" value="Unassembled WGS sequence"/>
</dbReference>
<comment type="subcellular location">
    <subcellularLocation>
        <location evidence="1">Endomembrane system</location>
        <topology evidence="1">Multi-pass membrane protein</topology>
    </subcellularLocation>
</comment>
<keyword evidence="6 8" id="KW-0472">Membrane</keyword>
<protein>
    <recommendedName>
        <fullName evidence="9">Major facilitator superfamily (MFS) profile domain-containing protein</fullName>
    </recommendedName>
</protein>
<organism evidence="10 11">
    <name type="scientific">Exserohilum turcicum (strain 28A)</name>
    <name type="common">Northern leaf blight fungus</name>
    <name type="synonym">Setosphaeria turcica</name>
    <dbReference type="NCBI Taxonomy" id="671987"/>
    <lineage>
        <taxon>Eukaryota</taxon>
        <taxon>Fungi</taxon>
        <taxon>Dikarya</taxon>
        <taxon>Ascomycota</taxon>
        <taxon>Pezizomycotina</taxon>
        <taxon>Dothideomycetes</taxon>
        <taxon>Pleosporomycetidae</taxon>
        <taxon>Pleosporales</taxon>
        <taxon>Pleosporineae</taxon>
        <taxon>Pleosporaceae</taxon>
        <taxon>Exserohilum</taxon>
    </lineage>
</organism>